<evidence type="ECO:0000313" key="8">
    <source>
        <dbReference type="Proteomes" id="UP000066124"/>
    </source>
</evidence>
<dbReference type="PANTHER" id="PTHR42913">
    <property type="entry name" value="APOPTOSIS-INDUCING FACTOR 1"/>
    <property type="match status" value="1"/>
</dbReference>
<dbReference type="Proteomes" id="UP000066124">
    <property type="component" value="Plasmid pHG1"/>
</dbReference>
<accession>A0A0K1IY15</accession>
<dbReference type="GO" id="GO:0003955">
    <property type="term" value="F:NAD(P)H dehydrogenase (quinone) activity"/>
    <property type="evidence" value="ECO:0007669"/>
    <property type="project" value="TreeGrafter"/>
</dbReference>
<evidence type="ECO:0000256" key="2">
    <source>
        <dbReference type="ARBA" id="ARBA00005272"/>
    </source>
</evidence>
<evidence type="ECO:0000256" key="4">
    <source>
        <dbReference type="ARBA" id="ARBA00022827"/>
    </source>
</evidence>
<keyword evidence="7" id="KW-0614">Plasmid</keyword>
<dbReference type="PRINTS" id="PR00411">
    <property type="entry name" value="PNDRDTASEI"/>
</dbReference>
<reference evidence="8" key="1">
    <citation type="journal article" date="2015" name="J. Biotechnol.">
        <title>Complete genome sequence of Haloferax gibbonsii strain ARA6, a potential producer of polyhydroxyalkanoates and halocins isolated from Araruama, Rio de Janeiro, Brasil.</title>
        <authorList>
            <person name="Pinto L.H."/>
            <person name="D'Alincourt Carvalho-Assef A.P."/>
            <person name="Vieira R.P."/>
            <person name="Clementino M.M."/>
            <person name="Albano R.M."/>
        </authorList>
    </citation>
    <scope>NUCLEOTIDE SEQUENCE [LARGE SCALE GENOMIC DNA]</scope>
    <source>
        <strain evidence="8">ARA6</strain>
        <plasmid evidence="8">Plasmid pHG1</plasmid>
    </source>
</reference>
<comment type="cofactor">
    <cofactor evidence="1">
        <name>FAD</name>
        <dbReference type="ChEBI" id="CHEBI:57692"/>
    </cofactor>
</comment>
<name>A0A0K1IY15_HALGI</name>
<dbReference type="AlphaFoldDB" id="A0A0K1IY15"/>
<dbReference type="Pfam" id="PF07992">
    <property type="entry name" value="Pyr_redox_2"/>
    <property type="match status" value="1"/>
</dbReference>
<keyword evidence="4" id="KW-0274">FAD</keyword>
<dbReference type="KEGG" id="hgi:ABY42_16210"/>
<evidence type="ECO:0000313" key="7">
    <source>
        <dbReference type="EMBL" id="AKU09344.1"/>
    </source>
</evidence>
<dbReference type="PATRIC" id="fig|35746.4.peg.3499"/>
<dbReference type="RefSeq" id="WP_050460116.1">
    <property type="nucleotide sequence ID" value="NZ_CP011948.1"/>
</dbReference>
<dbReference type="GeneID" id="25247528"/>
<evidence type="ECO:0000256" key="1">
    <source>
        <dbReference type="ARBA" id="ARBA00001974"/>
    </source>
</evidence>
<proteinExistence type="inferred from homology"/>
<organism evidence="7 8">
    <name type="scientific">Haloferax gibbonsii</name>
    <dbReference type="NCBI Taxonomy" id="35746"/>
    <lineage>
        <taxon>Archaea</taxon>
        <taxon>Methanobacteriati</taxon>
        <taxon>Methanobacteriota</taxon>
        <taxon>Stenosarchaea group</taxon>
        <taxon>Halobacteria</taxon>
        <taxon>Halobacteriales</taxon>
        <taxon>Haloferacaceae</taxon>
        <taxon>Haloferax</taxon>
    </lineage>
</organism>
<evidence type="ECO:0000256" key="5">
    <source>
        <dbReference type="ARBA" id="ARBA00023002"/>
    </source>
</evidence>
<evidence type="ECO:0000256" key="3">
    <source>
        <dbReference type="ARBA" id="ARBA00022630"/>
    </source>
</evidence>
<dbReference type="EMBL" id="CP011948">
    <property type="protein sequence ID" value="AKU09344.1"/>
    <property type="molecule type" value="Genomic_DNA"/>
</dbReference>
<gene>
    <name evidence="7" type="ORF">ABY42_16210</name>
</gene>
<dbReference type="PANTHER" id="PTHR42913:SF3">
    <property type="entry name" value="64 KDA MITOCHONDRIAL NADH DEHYDROGENASE (EUROFUNG)"/>
    <property type="match status" value="1"/>
</dbReference>
<protein>
    <submittedName>
        <fullName evidence="7">NADH dehydrogenase</fullName>
    </submittedName>
</protein>
<keyword evidence="3" id="KW-0285">Flavoprotein</keyword>
<evidence type="ECO:0000259" key="6">
    <source>
        <dbReference type="Pfam" id="PF07992"/>
    </source>
</evidence>
<dbReference type="Gene3D" id="3.50.50.100">
    <property type="match status" value="1"/>
</dbReference>
<dbReference type="SUPFAM" id="SSF51905">
    <property type="entry name" value="FAD/NAD(P)-binding domain"/>
    <property type="match status" value="2"/>
</dbReference>
<sequence>MVHDIVILGAGYAGTSAVQYLEQNIGDRDVNLTWVNNQDYHLILHEVHRVIRNPDSQQKVTIPIRDIKGPATQFVEGHVEAVNTAEQTVSLTTGTEIPYDYLLVALGSQTAYYGIPGLDTRAHTLKSLEDALSIHQTLIAHGQHTTMDRPAQIIIGGAGLSGVQTAGEIATLRDEADLPLDIHLVEAQDSIMPGHSPSLQESVRRALDHADVTIHTADPITRAETDRIQFASGDSLEYDLFIWTGGITGRDAMAAAAIDTEHNRAKADATFQTSDDRVFAIGDAALVDVDGSLIPPTAQAAWQAAETAAENLLRSIAGQPLKTWAYTDKGTLISVGEATIAHDVEIVPIDTFGSYPAKFLKKFIAARWIADLTSWPRALKSWDAL</sequence>
<dbReference type="InterPro" id="IPR023753">
    <property type="entry name" value="FAD/NAD-binding_dom"/>
</dbReference>
<keyword evidence="5" id="KW-0560">Oxidoreductase</keyword>
<dbReference type="InterPro" id="IPR036188">
    <property type="entry name" value="FAD/NAD-bd_sf"/>
</dbReference>
<comment type="similarity">
    <text evidence="2">Belongs to the NADH dehydrogenase family.</text>
</comment>
<feature type="domain" description="FAD/NAD(P)-binding" evidence="6">
    <location>
        <begin position="3"/>
        <end position="305"/>
    </location>
</feature>
<dbReference type="InterPro" id="IPR051169">
    <property type="entry name" value="NADH-Q_oxidoreductase"/>
</dbReference>
<geneLocation type="plasmid" evidence="7 8">
    <name>pHG1</name>
</geneLocation>
<dbReference type="GO" id="GO:0019646">
    <property type="term" value="P:aerobic electron transport chain"/>
    <property type="evidence" value="ECO:0007669"/>
    <property type="project" value="TreeGrafter"/>
</dbReference>
<dbReference type="PRINTS" id="PR00368">
    <property type="entry name" value="FADPNR"/>
</dbReference>